<dbReference type="GO" id="GO:0003677">
    <property type="term" value="F:DNA binding"/>
    <property type="evidence" value="ECO:0007669"/>
    <property type="project" value="InterPro"/>
</dbReference>
<dbReference type="GO" id="GO:0006355">
    <property type="term" value="P:regulation of DNA-templated transcription"/>
    <property type="evidence" value="ECO:0007669"/>
    <property type="project" value="InterPro"/>
</dbReference>
<evidence type="ECO:0000259" key="1">
    <source>
        <dbReference type="SMART" id="SM00422"/>
    </source>
</evidence>
<dbReference type="EMBL" id="CR925678">
    <property type="protein sequence ID" value="CAI26600.1"/>
    <property type="molecule type" value="Genomic_DNA"/>
</dbReference>
<proteinExistence type="predicted"/>
<gene>
    <name evidence="2" type="ordered locus">ERWE_CDS_01060</name>
</gene>
<keyword evidence="3" id="KW-1185">Reference proteome</keyword>
<dbReference type="Gene3D" id="1.10.1660.10">
    <property type="match status" value="1"/>
</dbReference>
<sequence length="123" mass="14399">MMTKKVVCQNSNVRLQTISEVAKSLNVEQYVLRFWEEKFPQINPIKRRGRRLYSQVDIDTLKYIKYLLYDRGYKIKGVQQELSKTNSANSNSDQQEVNVQVLTKLLSDMLDLRDSLLKKINGV</sequence>
<dbReference type="InterPro" id="IPR000551">
    <property type="entry name" value="MerR-type_HTH_dom"/>
</dbReference>
<dbReference type="HOGENOM" id="CLU_045945_4_2_5"/>
<dbReference type="SUPFAM" id="SSF46955">
    <property type="entry name" value="Putative DNA-binding domain"/>
    <property type="match status" value="1"/>
</dbReference>
<feature type="domain" description="HTH merR-type" evidence="1">
    <location>
        <begin position="16"/>
        <end position="85"/>
    </location>
</feature>
<dbReference type="KEGG" id="erw:ERWE_CDS_01060"/>
<evidence type="ECO:0000313" key="3">
    <source>
        <dbReference type="Proteomes" id="UP000001021"/>
    </source>
</evidence>
<name>A0A0H3M0E2_EHRRW</name>
<accession>A0A0H3M0E2</accession>
<dbReference type="Proteomes" id="UP000001021">
    <property type="component" value="Chromosome"/>
</dbReference>
<dbReference type="InterPro" id="IPR009061">
    <property type="entry name" value="DNA-bd_dom_put_sf"/>
</dbReference>
<reference evidence="2 3" key="1">
    <citation type="journal article" date="2006" name="J. Bacteriol.">
        <title>Comparative genomic analysis of three strains of Ehrlichia ruminantium reveals an active process of genome size plasticity.</title>
        <authorList>
            <person name="Frutos R."/>
            <person name="Viari A."/>
            <person name="Ferraz C."/>
            <person name="Morgat A."/>
            <person name="Eychenie S."/>
            <person name="Kandassami Y."/>
            <person name="Chantal I."/>
            <person name="Bensaid A."/>
            <person name="Coissac E."/>
            <person name="Vachiery N."/>
            <person name="Demaille J."/>
            <person name="Martinez D."/>
        </authorList>
    </citation>
    <scope>NUCLEOTIDE SEQUENCE [LARGE SCALE GENOMIC DNA]</scope>
    <source>
        <strain evidence="2 3">Welgevonden</strain>
    </source>
</reference>
<organism evidence="2 3">
    <name type="scientific">Ehrlichia ruminantium (strain Welgevonden)</name>
    <dbReference type="NCBI Taxonomy" id="254945"/>
    <lineage>
        <taxon>Bacteria</taxon>
        <taxon>Pseudomonadati</taxon>
        <taxon>Pseudomonadota</taxon>
        <taxon>Alphaproteobacteria</taxon>
        <taxon>Rickettsiales</taxon>
        <taxon>Anaplasmataceae</taxon>
        <taxon>Ehrlichia</taxon>
    </lineage>
</organism>
<dbReference type="CDD" id="cd04765">
    <property type="entry name" value="HTH_MlrA-like_sg2"/>
    <property type="match status" value="1"/>
</dbReference>
<dbReference type="AlphaFoldDB" id="A0A0H3M0E2"/>
<dbReference type="eggNOG" id="COG0789">
    <property type="taxonomic scope" value="Bacteria"/>
</dbReference>
<dbReference type="Pfam" id="PF13411">
    <property type="entry name" value="MerR_1"/>
    <property type="match status" value="1"/>
</dbReference>
<protein>
    <recommendedName>
        <fullName evidence="1">HTH merR-type domain-containing protein</fullName>
    </recommendedName>
</protein>
<evidence type="ECO:0000313" key="2">
    <source>
        <dbReference type="EMBL" id="CAI26600.1"/>
    </source>
</evidence>
<dbReference type="SMART" id="SM00422">
    <property type="entry name" value="HTH_MERR"/>
    <property type="match status" value="1"/>
</dbReference>